<evidence type="ECO:0000256" key="2">
    <source>
        <dbReference type="ARBA" id="ARBA00022448"/>
    </source>
</evidence>
<gene>
    <name evidence="9" type="ORF">MNBD_BACTEROID01-1132</name>
</gene>
<name>A0A3B0TVK6_9ZZZZ</name>
<dbReference type="EMBL" id="UOEP01000128">
    <property type="protein sequence ID" value="VAW20780.1"/>
    <property type="molecule type" value="Genomic_DNA"/>
</dbReference>
<keyword evidence="4 8" id="KW-0812">Transmembrane</keyword>
<dbReference type="SUPFAM" id="SSF82866">
    <property type="entry name" value="Multidrug efflux transporter AcrB transmembrane domain"/>
    <property type="match status" value="2"/>
</dbReference>
<feature type="transmembrane region" description="Helical" evidence="8">
    <location>
        <begin position="399"/>
        <end position="420"/>
    </location>
</feature>
<dbReference type="SUPFAM" id="SSF82714">
    <property type="entry name" value="Multidrug efflux transporter AcrB TolC docking domain, DN and DC subdomains"/>
    <property type="match status" value="2"/>
</dbReference>
<dbReference type="Gene3D" id="3.30.70.1320">
    <property type="entry name" value="Multidrug efflux transporter AcrB pore domain like"/>
    <property type="match status" value="1"/>
</dbReference>
<protein>
    <submittedName>
        <fullName evidence="9">Cobalt-zinc-cadmium resistance protein CzcA Cation efflux system protein CusA</fullName>
    </submittedName>
</protein>
<feature type="transmembrane region" description="Helical" evidence="8">
    <location>
        <begin position="928"/>
        <end position="950"/>
    </location>
</feature>
<evidence type="ECO:0000256" key="3">
    <source>
        <dbReference type="ARBA" id="ARBA00022475"/>
    </source>
</evidence>
<reference evidence="9" key="1">
    <citation type="submission" date="2018-06" db="EMBL/GenBank/DDBJ databases">
        <authorList>
            <person name="Zhirakovskaya E."/>
        </authorList>
    </citation>
    <scope>NUCLEOTIDE SEQUENCE</scope>
</reference>
<comment type="subcellular location">
    <subcellularLocation>
        <location evidence="1">Cell membrane</location>
        <topology evidence="1">Multi-pass membrane protein</topology>
    </subcellularLocation>
</comment>
<feature type="transmembrane region" description="Helical" evidence="8">
    <location>
        <begin position="1044"/>
        <end position="1064"/>
    </location>
</feature>
<dbReference type="InterPro" id="IPR004763">
    <property type="entry name" value="CusA-like"/>
</dbReference>
<evidence type="ECO:0000256" key="6">
    <source>
        <dbReference type="ARBA" id="ARBA00023136"/>
    </source>
</evidence>
<keyword evidence="7" id="KW-0175">Coiled coil</keyword>
<dbReference type="Gene3D" id="1.20.1640.10">
    <property type="entry name" value="Multidrug efflux transporter AcrB transmembrane domain"/>
    <property type="match status" value="2"/>
</dbReference>
<feature type="coiled-coil region" evidence="7">
    <location>
        <begin position="1221"/>
        <end position="1255"/>
    </location>
</feature>
<dbReference type="Pfam" id="PF00873">
    <property type="entry name" value="ACR_tran"/>
    <property type="match status" value="1"/>
</dbReference>
<dbReference type="GO" id="GO:0005886">
    <property type="term" value="C:plasma membrane"/>
    <property type="evidence" value="ECO:0007669"/>
    <property type="project" value="UniProtKB-SubCell"/>
</dbReference>
<dbReference type="Gene3D" id="1.20.1600.10">
    <property type="entry name" value="Outer membrane efflux proteins (OEP)"/>
    <property type="match status" value="1"/>
</dbReference>
<dbReference type="PANTHER" id="PTHR32063">
    <property type="match status" value="1"/>
</dbReference>
<dbReference type="PANTHER" id="PTHR32063:SF24">
    <property type="entry name" value="CATION EFFLUX SYSTEM (ACRB_ACRD_ACRF FAMILY)"/>
    <property type="match status" value="1"/>
</dbReference>
<accession>A0A3B0TVK6</accession>
<evidence type="ECO:0000256" key="7">
    <source>
        <dbReference type="SAM" id="Coils"/>
    </source>
</evidence>
<dbReference type="GO" id="GO:0008324">
    <property type="term" value="F:monoatomic cation transmembrane transporter activity"/>
    <property type="evidence" value="ECO:0007669"/>
    <property type="project" value="InterPro"/>
</dbReference>
<dbReference type="SUPFAM" id="SSF82693">
    <property type="entry name" value="Multidrug efflux transporter AcrB pore domain, PN1, PN2, PC1 and PC2 subdomains"/>
    <property type="match status" value="3"/>
</dbReference>
<organism evidence="9">
    <name type="scientific">hydrothermal vent metagenome</name>
    <dbReference type="NCBI Taxonomy" id="652676"/>
    <lineage>
        <taxon>unclassified sequences</taxon>
        <taxon>metagenomes</taxon>
        <taxon>ecological metagenomes</taxon>
    </lineage>
</organism>
<evidence type="ECO:0000313" key="9">
    <source>
        <dbReference type="EMBL" id="VAW20780.1"/>
    </source>
</evidence>
<dbReference type="InterPro" id="IPR027463">
    <property type="entry name" value="AcrB_DN_DC_subdom"/>
</dbReference>
<feature type="transmembrane region" description="Helical" evidence="8">
    <location>
        <begin position="451"/>
        <end position="471"/>
    </location>
</feature>
<feature type="transmembrane region" description="Helical" evidence="8">
    <location>
        <begin position="14"/>
        <end position="32"/>
    </location>
</feature>
<dbReference type="SUPFAM" id="SSF56954">
    <property type="entry name" value="Outer membrane efflux proteins (OEP)"/>
    <property type="match status" value="1"/>
</dbReference>
<dbReference type="PRINTS" id="PR00702">
    <property type="entry name" value="ACRIFLAVINRP"/>
</dbReference>
<feature type="transmembrane region" description="Helical" evidence="8">
    <location>
        <begin position="483"/>
        <end position="506"/>
    </location>
</feature>
<proteinExistence type="predicted"/>
<keyword evidence="6 8" id="KW-0472">Membrane</keyword>
<evidence type="ECO:0000256" key="1">
    <source>
        <dbReference type="ARBA" id="ARBA00004651"/>
    </source>
</evidence>
<sequence length="1453" mass="162143">MINKIIFFSIKRKFIILTFVLAWIVWGIYSMFRVPLDAVPDITNNQVQVITTTPNLGTGDIEQFVTYPVELSMSNLPGVIELRSVSRFGLSVVTIVFEDDMGTYLPRQLVAEKLSEVKDQIPQGFGEPFMAPISTGLGEIYQYTIVPKPGYDTVYSPMELRTIQDWIVRRQMSMLPGVVEVNSFGGYQKQYEVSVDPDKMKSMDIGIMEIFDALKKNNENTGGAYIEKDKMANFIRGEGLLRNIKDIESIVITNVDGIPILIRDVANVRFGSAVRYGTFTKDGKGEAVGGIVMMLKGENSNDVIGRVKERIAEIQKSLPEGLEIKPFLNRSKLIKSTTSTVAENLSLGALIVVFFMMLLLGGVRGGLIIASVMPLSLLFAFSLMNIFGVWANLMSLGAIDFGIIIDGAVIIVESVMLMVARRFMTNSTGRITDKEMAEITYSASTQRANSVFFGLLIILIIFFPILALTGIEGKMFKPMALTTSFALIGGLILSLTYVPAVSVLFLKGKPRTKRSLSDKIMDGLIGIYEPMLRYVLKIRKVVLIAVVALLAISIYTFTKIGGEFMPKLDEGDIAFQAILKPGTSLTEVEKTSTRLQQIVLDNFPEVEQILGRIGVAEIPTDPMPMDIVDMFVILKPKDQWVSAQTKSELIEKMKEKIAVLPGINFEFTQPIEMRFNELLTGVREDVSVKLYGEDLDVLAVKAQEMAKIISTVKGTADLKVEATSGLPQMTVQYNRAKIAQYGLNIRDLNTIVRSAFSGESAGVIFEGEKRFDLVVRLEKKHKKDIESIRNLYVHLPNGNQVPLKEVAEVDYKGGPMQISRDGTKRRIYVGINVRGRDVESTVKDIQKKINAQLKLPAGYYIKYGGAFENLERAKKRLTVVVPLALVLIFILLFLALRSIKQTALIYMAIPMAAIGGIFSLYFRDINFSISAGVGFIILFGVSVMNGLILISRFNALKEEGVSNLVERITKGSKEVMRPILLAASTDIVGFIPMALSQSAGAEVQRPLATVVIGGLLTALVLTLLVIPVLYYLFETSGSSQKKTIAAPGKLTTLLLVGLLVSGLATGVKTANAQEVNKITMQQAIEIALKNNPQVKAASLGIEKQENLKKSAFDLDNTEFSYTNGQINSSVIDNSWEVSQNFKFPTTYISQAKLQSQKVALSEQLLSVSENELIRNVKAAYSLLSYGYSQLRLFVELDSIYRNFAKAAQVRYDTGESNLLEKAAAQGKYQEIKLRRQQAQADVQIYMQELQRWLNTNEPISIAEQQLNKMEIEPEQDTARLNNNPFLQYYQQLIKVSEQEYKLQKTKFLPGLSAGYFRQQIEGTPGFTGVKFGVNIPIAFWAKQGKAQAAKVDIKITRAKYENSRMRIKTLFNNQIQEYFKYKKLVDYYETQGLAIANELMKYAQKGYQIGEIDYVEYIRNIDQGIEIRTQYLDNLKQYNITVIEINFLMGNSN</sequence>
<dbReference type="Gene3D" id="3.30.70.1430">
    <property type="entry name" value="Multidrug efflux transporter AcrB pore domain"/>
    <property type="match status" value="2"/>
</dbReference>
<feature type="transmembrane region" description="Helical" evidence="8">
    <location>
        <begin position="975"/>
        <end position="995"/>
    </location>
</feature>
<evidence type="ECO:0000256" key="4">
    <source>
        <dbReference type="ARBA" id="ARBA00022692"/>
    </source>
</evidence>
<dbReference type="GO" id="GO:0042910">
    <property type="term" value="F:xenobiotic transmembrane transporter activity"/>
    <property type="evidence" value="ECO:0007669"/>
    <property type="project" value="TreeGrafter"/>
</dbReference>
<feature type="transmembrane region" description="Helical" evidence="8">
    <location>
        <begin position="877"/>
        <end position="896"/>
    </location>
</feature>
<feature type="transmembrane region" description="Helical" evidence="8">
    <location>
        <begin position="375"/>
        <end position="393"/>
    </location>
</feature>
<evidence type="ECO:0000256" key="8">
    <source>
        <dbReference type="SAM" id="Phobius"/>
    </source>
</evidence>
<dbReference type="Gene3D" id="3.30.70.1440">
    <property type="entry name" value="Multidrug efflux transporter AcrB pore domain"/>
    <property type="match status" value="1"/>
</dbReference>
<dbReference type="GO" id="GO:0015562">
    <property type="term" value="F:efflux transmembrane transporter activity"/>
    <property type="evidence" value="ECO:0007669"/>
    <property type="project" value="InterPro"/>
</dbReference>
<keyword evidence="5 8" id="KW-1133">Transmembrane helix</keyword>
<feature type="transmembrane region" description="Helical" evidence="8">
    <location>
        <begin position="541"/>
        <end position="558"/>
    </location>
</feature>
<feature type="transmembrane region" description="Helical" evidence="8">
    <location>
        <begin position="345"/>
        <end position="363"/>
    </location>
</feature>
<keyword evidence="3" id="KW-1003">Cell membrane</keyword>
<dbReference type="NCBIfam" id="TIGR00914">
    <property type="entry name" value="2A0601"/>
    <property type="match status" value="1"/>
</dbReference>
<dbReference type="InterPro" id="IPR001036">
    <property type="entry name" value="Acrflvin-R"/>
</dbReference>
<feature type="transmembrane region" description="Helical" evidence="8">
    <location>
        <begin position="903"/>
        <end position="922"/>
    </location>
</feature>
<evidence type="ECO:0000256" key="5">
    <source>
        <dbReference type="ARBA" id="ARBA00022989"/>
    </source>
</evidence>
<keyword evidence="2" id="KW-0813">Transport</keyword>
<feature type="transmembrane region" description="Helical" evidence="8">
    <location>
        <begin position="1007"/>
        <end position="1032"/>
    </location>
</feature>
<dbReference type="Gene3D" id="3.30.2090.10">
    <property type="entry name" value="Multidrug efflux transporter AcrB TolC docking domain, DN and DC subdomains"/>
    <property type="match status" value="2"/>
</dbReference>